<dbReference type="PANTHER" id="PTHR21562:SF67">
    <property type="entry name" value="PECTIN ACETYLESTERASE"/>
    <property type="match status" value="1"/>
</dbReference>
<sequence length="489" mass="52799">MHGRRLGGHCRAGTMPLHRLPEGSGTCLDGSPAGYYIWKAEQDNRTPKFRTQWVIFLEGGGWCLSPEDCGLRATTNAGSSRKWVPFASKGGILSRCCSMSSMELCNMNKVFVPYCDGASFGGQREISLGRAANVSVATGSTPHALRSDGRAILAGVVEHLIAQHSLGQATDVLLSGCSAGGLAAVLYAAEVRAALRKAGAPLQRFKVAVFSGLFFAAPRRGSMRTTGPQLSAFERQMRQVVEMSNMSLPTGCRAATPRGHAWRCLLGTAPLDALPADLPALVIQSTFDLFHTNCIMAADERKSYRSRYFQAGCLSGDWRRCLQWMTPARSAVQHCSSEQLQQMDKFHQQVTSDLTSSSALQRRGNSAFLQNCNDHCADANSLQGTTIGGVTMIDAFTAWWKASADALPQTHLGCRLNFTHADGLGPPRCAKALAACAPPVRYKDPRKSIMNSASKLEKAMGHFSEVLCDSRTHSASEGEPSCTERTDTQ</sequence>
<dbReference type="InterPro" id="IPR004963">
    <property type="entry name" value="PAE/NOTUM"/>
</dbReference>
<comment type="caution">
    <text evidence="1">The sequence shown here is derived from an EMBL/GenBank/DDBJ whole genome shotgun (WGS) entry which is preliminary data.</text>
</comment>
<protein>
    <recommendedName>
        <fullName evidence="3">Pectin acetylesterase</fullName>
    </recommendedName>
</protein>
<dbReference type="Pfam" id="PF03283">
    <property type="entry name" value="PAE"/>
    <property type="match status" value="1"/>
</dbReference>
<dbReference type="EMBL" id="JBGBPQ010000006">
    <property type="protein sequence ID" value="KAL1522401.1"/>
    <property type="molecule type" value="Genomic_DNA"/>
</dbReference>
<dbReference type="SUPFAM" id="SSF53474">
    <property type="entry name" value="alpha/beta-Hydrolases"/>
    <property type="match status" value="1"/>
</dbReference>
<dbReference type="PANTHER" id="PTHR21562">
    <property type="entry name" value="NOTUM-RELATED"/>
    <property type="match status" value="1"/>
</dbReference>
<dbReference type="Proteomes" id="UP001515480">
    <property type="component" value="Unassembled WGS sequence"/>
</dbReference>
<organism evidence="1 2">
    <name type="scientific">Prymnesium parvum</name>
    <name type="common">Toxic golden alga</name>
    <dbReference type="NCBI Taxonomy" id="97485"/>
    <lineage>
        <taxon>Eukaryota</taxon>
        <taxon>Haptista</taxon>
        <taxon>Haptophyta</taxon>
        <taxon>Prymnesiophyceae</taxon>
        <taxon>Prymnesiales</taxon>
        <taxon>Prymnesiaceae</taxon>
        <taxon>Prymnesium</taxon>
    </lineage>
</organism>
<reference evidence="1 2" key="1">
    <citation type="journal article" date="2024" name="Science">
        <title>Giant polyketide synthase enzymes in the biosynthesis of giant marine polyether toxins.</title>
        <authorList>
            <person name="Fallon T.R."/>
            <person name="Shende V.V."/>
            <person name="Wierzbicki I.H."/>
            <person name="Pendleton A.L."/>
            <person name="Watervoot N.F."/>
            <person name="Auber R.P."/>
            <person name="Gonzalez D.J."/>
            <person name="Wisecaver J.H."/>
            <person name="Moore B.S."/>
        </authorList>
    </citation>
    <scope>NUCLEOTIDE SEQUENCE [LARGE SCALE GENOMIC DNA]</scope>
    <source>
        <strain evidence="1 2">12B1</strain>
    </source>
</reference>
<evidence type="ECO:0000313" key="1">
    <source>
        <dbReference type="EMBL" id="KAL1522401.1"/>
    </source>
</evidence>
<name>A0AB34JM03_PRYPA</name>
<dbReference type="InterPro" id="IPR029058">
    <property type="entry name" value="AB_hydrolase_fold"/>
</dbReference>
<dbReference type="AlphaFoldDB" id="A0AB34JM03"/>
<gene>
    <name evidence="1" type="ORF">AB1Y20_017391</name>
</gene>
<evidence type="ECO:0008006" key="3">
    <source>
        <dbReference type="Google" id="ProtNLM"/>
    </source>
</evidence>
<proteinExistence type="predicted"/>
<dbReference type="GO" id="GO:0016787">
    <property type="term" value="F:hydrolase activity"/>
    <property type="evidence" value="ECO:0007669"/>
    <property type="project" value="InterPro"/>
</dbReference>
<evidence type="ECO:0000313" key="2">
    <source>
        <dbReference type="Proteomes" id="UP001515480"/>
    </source>
</evidence>
<keyword evidence="2" id="KW-1185">Reference proteome</keyword>
<accession>A0AB34JM03</accession>